<sequence>MTRDTVVLVDPARRSKGAGASVRPIISPGWGPFSTSTAIGRWW</sequence>
<gene>
    <name evidence="1" type="ORF">I551_3001</name>
</gene>
<dbReference type="Proteomes" id="UP000020681">
    <property type="component" value="Unassembled WGS sequence"/>
</dbReference>
<reference evidence="1 2" key="1">
    <citation type="submission" date="2014-01" db="EMBL/GenBank/DDBJ databases">
        <authorList>
            <person name="Dobos K."/>
            <person name="Lenaerts A."/>
            <person name="Ordway D."/>
            <person name="DeGroote M.A."/>
            <person name="Parker T."/>
            <person name="Sizemore C."/>
            <person name="Tallon L.J."/>
            <person name="Sadzewicz L.K."/>
            <person name="Sengamalay N."/>
            <person name="Fraser C.M."/>
            <person name="Hine E."/>
            <person name="Shefchek K.A."/>
            <person name="Das S.P."/>
            <person name="Tettelin H."/>
        </authorList>
    </citation>
    <scope>NUCLEOTIDE SEQUENCE [LARGE SCALE GENOMIC DNA]</scope>
    <source>
        <strain evidence="1 2">Harvey</strain>
    </source>
</reference>
<keyword evidence="2" id="KW-1185">Reference proteome</keyword>
<evidence type="ECO:0000313" key="1">
    <source>
        <dbReference type="EMBL" id="EUA90537.1"/>
    </source>
</evidence>
<evidence type="ECO:0000313" key="2">
    <source>
        <dbReference type="Proteomes" id="UP000020681"/>
    </source>
</evidence>
<organism evidence="1 2">
    <name type="scientific">Mycobacterium ulcerans str. Harvey</name>
    <dbReference type="NCBI Taxonomy" id="1299332"/>
    <lineage>
        <taxon>Bacteria</taxon>
        <taxon>Bacillati</taxon>
        <taxon>Actinomycetota</taxon>
        <taxon>Actinomycetes</taxon>
        <taxon>Mycobacteriales</taxon>
        <taxon>Mycobacteriaceae</taxon>
        <taxon>Mycobacterium</taxon>
        <taxon>Mycobacterium ulcerans group</taxon>
    </lineage>
</organism>
<comment type="caution">
    <text evidence="1">The sequence shown here is derived from an EMBL/GenBank/DDBJ whole genome shotgun (WGS) entry which is preliminary data.</text>
</comment>
<accession>A0ABP3AK90</accession>
<proteinExistence type="predicted"/>
<protein>
    <submittedName>
        <fullName evidence="1">Uncharacterized protein</fullName>
    </submittedName>
</protein>
<dbReference type="EMBL" id="JAOL01000103">
    <property type="protein sequence ID" value="EUA90537.1"/>
    <property type="molecule type" value="Genomic_DNA"/>
</dbReference>
<name>A0ABP3AK90_MYCUL</name>